<protein>
    <submittedName>
        <fullName evidence="1">Methyltransferase</fullName>
    </submittedName>
</protein>
<dbReference type="Pfam" id="PF01596">
    <property type="entry name" value="Methyltransf_3"/>
    <property type="match status" value="1"/>
</dbReference>
<organism evidence="1 2">
    <name type="scientific">Paenibacillus larvae subsp. pulvifaciens</name>
    <dbReference type="NCBI Taxonomy" id="1477"/>
    <lineage>
        <taxon>Bacteria</taxon>
        <taxon>Bacillati</taxon>
        <taxon>Bacillota</taxon>
        <taxon>Bacilli</taxon>
        <taxon>Bacillales</taxon>
        <taxon>Paenibacillaceae</taxon>
        <taxon>Paenibacillus</taxon>
    </lineage>
</organism>
<name>A0A1U9YK43_9BACL</name>
<dbReference type="GO" id="GO:0032259">
    <property type="term" value="P:methylation"/>
    <property type="evidence" value="ECO:0007669"/>
    <property type="project" value="UniProtKB-KW"/>
</dbReference>
<dbReference type="AlphaFoldDB" id="A0A1U9YK43"/>
<dbReference type="RefSeq" id="WP_023483950.1">
    <property type="nucleotide sequence ID" value="NZ_CP020327.1"/>
</dbReference>
<keyword evidence="1" id="KW-0489">Methyltransferase</keyword>
<dbReference type="GO" id="GO:0008171">
    <property type="term" value="F:O-methyltransferase activity"/>
    <property type="evidence" value="ECO:0007669"/>
    <property type="project" value="InterPro"/>
</dbReference>
<accession>A0A1U9YK43</accession>
<evidence type="ECO:0000313" key="1">
    <source>
        <dbReference type="EMBL" id="ARF69280.1"/>
    </source>
</evidence>
<reference evidence="1 2" key="1">
    <citation type="submission" date="2017-03" db="EMBL/GenBank/DDBJ databases">
        <title>Paenibacillus larvae genome sequencing.</title>
        <authorList>
            <person name="Dingman D.W."/>
        </authorList>
    </citation>
    <scope>NUCLEOTIDE SEQUENCE [LARGE SCALE GENOMIC DNA]</scope>
    <source>
        <strain evidence="1 2">SAG 10367</strain>
    </source>
</reference>
<proteinExistence type="predicted"/>
<evidence type="ECO:0000313" key="2">
    <source>
        <dbReference type="Proteomes" id="UP000192727"/>
    </source>
</evidence>
<dbReference type="PROSITE" id="PS51682">
    <property type="entry name" value="SAM_OMT_I"/>
    <property type="match status" value="1"/>
</dbReference>
<dbReference type="PANTHER" id="PTHR10509:SF14">
    <property type="entry name" value="CAFFEOYL-COA O-METHYLTRANSFERASE 3-RELATED"/>
    <property type="match status" value="1"/>
</dbReference>
<dbReference type="GeneID" id="64218010"/>
<dbReference type="EMBL" id="CP020557">
    <property type="protein sequence ID" value="ARF69280.1"/>
    <property type="molecule type" value="Genomic_DNA"/>
</dbReference>
<keyword evidence="1" id="KW-0808">Transferase</keyword>
<dbReference type="Proteomes" id="UP000192727">
    <property type="component" value="Chromosome"/>
</dbReference>
<dbReference type="GO" id="GO:0008757">
    <property type="term" value="F:S-adenosylmethionine-dependent methyltransferase activity"/>
    <property type="evidence" value="ECO:0007669"/>
    <property type="project" value="TreeGrafter"/>
</dbReference>
<dbReference type="InterPro" id="IPR050362">
    <property type="entry name" value="Cation-dep_OMT"/>
</dbReference>
<dbReference type="PANTHER" id="PTHR10509">
    <property type="entry name" value="O-METHYLTRANSFERASE-RELATED"/>
    <property type="match status" value="1"/>
</dbReference>
<dbReference type="Gene3D" id="3.40.50.150">
    <property type="entry name" value="Vaccinia Virus protein VP39"/>
    <property type="match status" value="1"/>
</dbReference>
<dbReference type="InterPro" id="IPR029063">
    <property type="entry name" value="SAM-dependent_MTases_sf"/>
</dbReference>
<sequence>MGELTAEQYVEDLYDKDEQLERVKEGIRAHNMPEISIAEGYGRLLTMLVHMVKAERILEIGALGGYSGICLARGLNEGGKLYSLEIREEFAEVARHHVNEAGLGDKVEYRIGEALDSLAQFQKEKVKFDFFFIDADKVNYPNYLEKAIELANPGAVIIGDNILMRGRCLDSSITKKSVEAMRSFNRLIASHPRLESTILPAYDGLAIARIL</sequence>
<dbReference type="SUPFAM" id="SSF53335">
    <property type="entry name" value="S-adenosyl-L-methionine-dependent methyltransferases"/>
    <property type="match status" value="1"/>
</dbReference>
<gene>
    <name evidence="1" type="ORF">B7C51_17845</name>
</gene>
<dbReference type="InterPro" id="IPR002935">
    <property type="entry name" value="SAM_O-MeTrfase"/>
</dbReference>